<dbReference type="OrthoDB" id="424012at2759"/>
<dbReference type="Pfam" id="PF13857">
    <property type="entry name" value="Ank_5"/>
    <property type="match status" value="1"/>
</dbReference>
<dbReference type="PANTHER" id="PTHR24126:SF14">
    <property type="entry name" value="ANK_REP_REGION DOMAIN-CONTAINING PROTEIN"/>
    <property type="match status" value="1"/>
</dbReference>
<dbReference type="GeneID" id="25734327"/>
<dbReference type="InterPro" id="IPR023696">
    <property type="entry name" value="Ureohydrolase_dom_sf"/>
</dbReference>
<dbReference type="Proteomes" id="UP000054498">
    <property type="component" value="Unassembled WGS sequence"/>
</dbReference>
<evidence type="ECO:0000256" key="1">
    <source>
        <dbReference type="ARBA" id="ARBA00022737"/>
    </source>
</evidence>
<feature type="domain" description="Histone deacetylase" evidence="4">
    <location>
        <begin position="306"/>
        <end position="408"/>
    </location>
</feature>
<dbReference type="PANTHER" id="PTHR24126">
    <property type="entry name" value="ANKYRIN REPEAT, PH AND SEC7 DOMAIN CONTAINING PROTEIN SECG-RELATED"/>
    <property type="match status" value="1"/>
</dbReference>
<name>A0A0D2K5F5_9CHLO</name>
<dbReference type="Pfam" id="PF00850">
    <property type="entry name" value="Hist_deacetyl"/>
    <property type="match status" value="1"/>
</dbReference>
<dbReference type="InterPro" id="IPR036770">
    <property type="entry name" value="Ankyrin_rpt-contain_sf"/>
</dbReference>
<accession>A0A0D2K5F5</accession>
<dbReference type="InterPro" id="IPR002110">
    <property type="entry name" value="Ankyrin_rpt"/>
</dbReference>
<dbReference type="Gene3D" id="3.40.800.20">
    <property type="entry name" value="Histone deacetylase domain"/>
    <property type="match status" value="1"/>
</dbReference>
<evidence type="ECO:0000313" key="6">
    <source>
        <dbReference type="Proteomes" id="UP000054498"/>
    </source>
</evidence>
<dbReference type="SUPFAM" id="SSF48403">
    <property type="entry name" value="Ankyrin repeat"/>
    <property type="match status" value="1"/>
</dbReference>
<evidence type="ECO:0000313" key="5">
    <source>
        <dbReference type="EMBL" id="KIY91408.1"/>
    </source>
</evidence>
<dbReference type="InterPro" id="IPR023801">
    <property type="entry name" value="His_deacetylse_dom"/>
</dbReference>
<evidence type="ECO:0000256" key="3">
    <source>
        <dbReference type="PROSITE-ProRule" id="PRU00023"/>
    </source>
</evidence>
<dbReference type="RefSeq" id="XP_013890428.1">
    <property type="nucleotide sequence ID" value="XM_014034974.1"/>
</dbReference>
<dbReference type="EMBL" id="KK106716">
    <property type="protein sequence ID" value="KIY91408.1"/>
    <property type="molecule type" value="Genomic_DNA"/>
</dbReference>
<proteinExistence type="predicted"/>
<keyword evidence="6" id="KW-1185">Reference proteome</keyword>
<dbReference type="STRING" id="145388.A0A0D2K5F5"/>
<dbReference type="PROSITE" id="PS50297">
    <property type="entry name" value="ANK_REP_REGION"/>
    <property type="match status" value="1"/>
</dbReference>
<evidence type="ECO:0000259" key="4">
    <source>
        <dbReference type="Pfam" id="PF00850"/>
    </source>
</evidence>
<dbReference type="InterPro" id="IPR037138">
    <property type="entry name" value="His_deacetylse_dom_sf"/>
</dbReference>
<dbReference type="KEGG" id="mng:MNEG_16556"/>
<keyword evidence="2 3" id="KW-0040">ANK repeat</keyword>
<feature type="repeat" description="ANK" evidence="3">
    <location>
        <begin position="155"/>
        <end position="179"/>
    </location>
</feature>
<evidence type="ECO:0000256" key="2">
    <source>
        <dbReference type="ARBA" id="ARBA00023043"/>
    </source>
</evidence>
<protein>
    <recommendedName>
        <fullName evidence="4">Histone deacetylase domain-containing protein</fullName>
    </recommendedName>
</protein>
<gene>
    <name evidence="5" type="ORF">MNEG_16556</name>
</gene>
<dbReference type="Gene3D" id="1.25.40.20">
    <property type="entry name" value="Ankyrin repeat-containing domain"/>
    <property type="match status" value="2"/>
</dbReference>
<dbReference type="Pfam" id="PF00023">
    <property type="entry name" value="Ank"/>
    <property type="match status" value="1"/>
</dbReference>
<dbReference type="PROSITE" id="PS50088">
    <property type="entry name" value="ANK_REPEAT"/>
    <property type="match status" value="1"/>
</dbReference>
<dbReference type="SUPFAM" id="SSF52768">
    <property type="entry name" value="Arginase/deacetylase"/>
    <property type="match status" value="1"/>
</dbReference>
<reference evidence="5 6" key="1">
    <citation type="journal article" date="2013" name="BMC Genomics">
        <title>Reconstruction of the lipid metabolism for the microalga Monoraphidium neglectum from its genome sequence reveals characteristics suitable for biofuel production.</title>
        <authorList>
            <person name="Bogen C."/>
            <person name="Al-Dilaimi A."/>
            <person name="Albersmeier A."/>
            <person name="Wichmann J."/>
            <person name="Grundmann M."/>
            <person name="Rupp O."/>
            <person name="Lauersen K.J."/>
            <person name="Blifernez-Klassen O."/>
            <person name="Kalinowski J."/>
            <person name="Goesmann A."/>
            <person name="Mussgnug J.H."/>
            <person name="Kruse O."/>
        </authorList>
    </citation>
    <scope>NUCLEOTIDE SEQUENCE [LARGE SCALE GENOMIC DNA]</scope>
    <source>
        <strain evidence="5 6">SAG 48.87</strain>
    </source>
</reference>
<organism evidence="5 6">
    <name type="scientific">Monoraphidium neglectum</name>
    <dbReference type="NCBI Taxonomy" id="145388"/>
    <lineage>
        <taxon>Eukaryota</taxon>
        <taxon>Viridiplantae</taxon>
        <taxon>Chlorophyta</taxon>
        <taxon>core chlorophytes</taxon>
        <taxon>Chlorophyceae</taxon>
        <taxon>CS clade</taxon>
        <taxon>Sphaeropleales</taxon>
        <taxon>Selenastraceae</taxon>
        <taxon>Monoraphidium</taxon>
    </lineage>
</organism>
<dbReference type="AlphaFoldDB" id="A0A0D2K5F5"/>
<keyword evidence="1" id="KW-0677">Repeat</keyword>
<dbReference type="SMART" id="SM00248">
    <property type="entry name" value="ANK"/>
    <property type="match status" value="5"/>
</dbReference>
<sequence>MPEPFPPEAARPGHPECVEVLLQAKVRTATACDGCPPLIMAVCGAAVPARRGAALRIVELLLAAGADVLQRRGAVRAHCALADDSERTALHWAAEVGFSEAVPALLAAGAAATAELARQQQQDAEAMAAVAAADGGAPPPELPAPPVLQELADSCGDLPLHLAARGNHLDVVSALLAHGGGDGGDGEGAAAAAAAARNKLRDTPLHSAARRGAARAAAALLAAAPGAAEATNKHGLTPADLAARRGHTELAALLRPSTAAAPAAALPPLRGKADPALKTLVLAPPECGEHYTAPQPVRRGGPEAPPENTARLDVLLAEAKGSLQAAEFEGRVEWGGGVAAAPMGDLLRVHDWNYLQGLQAACASIPDAPAAVGRVDADTAISHRTFRAARAAAGAVLQAVDQVVAGQASLRGGGRRAARAAA</sequence>